<reference evidence="3 4" key="1">
    <citation type="submission" date="2022-07" db="EMBL/GenBank/DDBJ databases">
        <title>Genome-wide signatures of adaptation to extreme environments.</title>
        <authorList>
            <person name="Cho C.H."/>
            <person name="Yoon H.S."/>
        </authorList>
    </citation>
    <scope>NUCLEOTIDE SEQUENCE [LARGE SCALE GENOMIC DNA]</scope>
    <source>
        <strain evidence="3 4">108.79 E11</strain>
    </source>
</reference>
<feature type="transmembrane region" description="Helical" evidence="2">
    <location>
        <begin position="133"/>
        <end position="152"/>
    </location>
</feature>
<dbReference type="AlphaFoldDB" id="A0AAV9IG50"/>
<evidence type="ECO:0000313" key="3">
    <source>
        <dbReference type="EMBL" id="KAK4526328.1"/>
    </source>
</evidence>
<evidence type="ECO:0000256" key="2">
    <source>
        <dbReference type="SAM" id="Phobius"/>
    </source>
</evidence>
<organism evidence="3 4">
    <name type="scientific">Galdieria yellowstonensis</name>
    <dbReference type="NCBI Taxonomy" id="3028027"/>
    <lineage>
        <taxon>Eukaryota</taxon>
        <taxon>Rhodophyta</taxon>
        <taxon>Bangiophyceae</taxon>
        <taxon>Galdieriales</taxon>
        <taxon>Galdieriaceae</taxon>
        <taxon>Galdieria</taxon>
    </lineage>
</organism>
<keyword evidence="2" id="KW-0472">Membrane</keyword>
<accession>A0AAV9IG50</accession>
<sequence length="161" mass="17748">MALCFCFGSLSSYQPLSSSGRHSSVLKSYSWNTRYSCKYIPRQAAVFQMKTFENETTPVNNTSKEQQQQDLASSNGNSPPSTAASSEEEQTRLVTPSPKRYGATIDMDGKSNVWAVEPRVTVQSEDETKKANWIPLILGLIVALIAAGLPLLPLTNPDQFR</sequence>
<feature type="region of interest" description="Disordered" evidence="1">
    <location>
        <begin position="57"/>
        <end position="105"/>
    </location>
</feature>
<evidence type="ECO:0000256" key="1">
    <source>
        <dbReference type="SAM" id="MobiDB-lite"/>
    </source>
</evidence>
<dbReference type="Proteomes" id="UP001300502">
    <property type="component" value="Unassembled WGS sequence"/>
</dbReference>
<feature type="compositionally biased region" description="Polar residues" evidence="1">
    <location>
        <begin position="57"/>
        <end position="77"/>
    </location>
</feature>
<comment type="caution">
    <text evidence="3">The sequence shown here is derived from an EMBL/GenBank/DDBJ whole genome shotgun (WGS) entry which is preliminary data.</text>
</comment>
<dbReference type="EMBL" id="JANCYU010000039">
    <property type="protein sequence ID" value="KAK4526328.1"/>
    <property type="molecule type" value="Genomic_DNA"/>
</dbReference>
<keyword evidence="2" id="KW-1133">Transmembrane helix</keyword>
<keyword evidence="2" id="KW-0812">Transmembrane</keyword>
<keyword evidence="4" id="KW-1185">Reference proteome</keyword>
<evidence type="ECO:0000313" key="4">
    <source>
        <dbReference type="Proteomes" id="UP001300502"/>
    </source>
</evidence>
<proteinExistence type="predicted"/>
<protein>
    <submittedName>
        <fullName evidence="3">Uncharacterized protein</fullName>
    </submittedName>
</protein>
<name>A0AAV9IG50_9RHOD</name>
<gene>
    <name evidence="3" type="ORF">GAYE_SCF23G4242</name>
</gene>